<evidence type="ECO:0000313" key="8">
    <source>
        <dbReference type="Proteomes" id="UP000325289"/>
    </source>
</evidence>
<sequence length="114" mass="11864">MRTTVLRGALPGGLLLALLACTDPAMPDRTDGAAFFAENCVSCHGPGGRGDGPLANLVSEAPPDLTTLSPRNGGTFPAAQALSFIYGGPYSDGHLARIMPEFGERMTHDLVPVR</sequence>
<keyword evidence="1 4" id="KW-0349">Heme</keyword>
<gene>
    <name evidence="7" type="ORF">SAMN04515678_103331</name>
</gene>
<accession>A0A1I1VPK4</accession>
<reference evidence="7 8" key="1">
    <citation type="submission" date="2016-10" db="EMBL/GenBank/DDBJ databases">
        <authorList>
            <person name="Varghese N."/>
            <person name="Submissions S."/>
        </authorList>
    </citation>
    <scope>NUCLEOTIDE SEQUENCE [LARGE SCALE GENOMIC DNA]</scope>
    <source>
        <strain evidence="8">YIM D21,KCTC 23444,ACCC 10710</strain>
    </source>
</reference>
<evidence type="ECO:0000259" key="6">
    <source>
        <dbReference type="PROSITE" id="PS51007"/>
    </source>
</evidence>
<protein>
    <submittedName>
        <fullName evidence="7">Cytochrome C oxidase, cbb3-type, subunit III</fullName>
    </submittedName>
</protein>
<dbReference type="Proteomes" id="UP000325289">
    <property type="component" value="Unassembled WGS sequence"/>
</dbReference>
<keyword evidence="5" id="KW-0732">Signal</keyword>
<name>A0A1I1VPK4_9RHOB</name>
<evidence type="ECO:0000256" key="3">
    <source>
        <dbReference type="ARBA" id="ARBA00023004"/>
    </source>
</evidence>
<keyword evidence="8" id="KW-1185">Reference proteome</keyword>
<dbReference type="SUPFAM" id="SSF46626">
    <property type="entry name" value="Cytochrome c"/>
    <property type="match status" value="1"/>
</dbReference>
<evidence type="ECO:0000313" key="7">
    <source>
        <dbReference type="EMBL" id="SFD84881.1"/>
    </source>
</evidence>
<dbReference type="GO" id="GO:0046872">
    <property type="term" value="F:metal ion binding"/>
    <property type="evidence" value="ECO:0007669"/>
    <property type="project" value="UniProtKB-KW"/>
</dbReference>
<feature type="domain" description="Cytochrome c" evidence="6">
    <location>
        <begin position="27"/>
        <end position="114"/>
    </location>
</feature>
<evidence type="ECO:0000256" key="4">
    <source>
        <dbReference type="PROSITE-ProRule" id="PRU00433"/>
    </source>
</evidence>
<dbReference type="Pfam" id="PF00034">
    <property type="entry name" value="Cytochrom_C"/>
    <property type="match status" value="1"/>
</dbReference>
<dbReference type="PROSITE" id="PS51007">
    <property type="entry name" value="CYTC"/>
    <property type="match status" value="1"/>
</dbReference>
<feature type="chain" id="PRO_5009301932" evidence="5">
    <location>
        <begin position="26"/>
        <end position="114"/>
    </location>
</feature>
<dbReference type="GO" id="GO:0009055">
    <property type="term" value="F:electron transfer activity"/>
    <property type="evidence" value="ECO:0007669"/>
    <property type="project" value="InterPro"/>
</dbReference>
<dbReference type="InterPro" id="IPR009056">
    <property type="entry name" value="Cyt_c-like_dom"/>
</dbReference>
<organism evidence="7 8">
    <name type="scientific">Roseivivax sediminis</name>
    <dbReference type="NCBI Taxonomy" id="936889"/>
    <lineage>
        <taxon>Bacteria</taxon>
        <taxon>Pseudomonadati</taxon>
        <taxon>Pseudomonadota</taxon>
        <taxon>Alphaproteobacteria</taxon>
        <taxon>Rhodobacterales</taxon>
        <taxon>Roseobacteraceae</taxon>
        <taxon>Roseivivax</taxon>
    </lineage>
</organism>
<dbReference type="PROSITE" id="PS51257">
    <property type="entry name" value="PROKAR_LIPOPROTEIN"/>
    <property type="match status" value="1"/>
</dbReference>
<feature type="signal peptide" evidence="5">
    <location>
        <begin position="1"/>
        <end position="25"/>
    </location>
</feature>
<evidence type="ECO:0000256" key="2">
    <source>
        <dbReference type="ARBA" id="ARBA00022723"/>
    </source>
</evidence>
<dbReference type="GO" id="GO:0020037">
    <property type="term" value="F:heme binding"/>
    <property type="evidence" value="ECO:0007669"/>
    <property type="project" value="InterPro"/>
</dbReference>
<dbReference type="InterPro" id="IPR036909">
    <property type="entry name" value="Cyt_c-like_dom_sf"/>
</dbReference>
<dbReference type="EMBL" id="FOMS01000003">
    <property type="protein sequence ID" value="SFD84881.1"/>
    <property type="molecule type" value="Genomic_DNA"/>
</dbReference>
<evidence type="ECO:0000256" key="5">
    <source>
        <dbReference type="SAM" id="SignalP"/>
    </source>
</evidence>
<evidence type="ECO:0000256" key="1">
    <source>
        <dbReference type="ARBA" id="ARBA00022617"/>
    </source>
</evidence>
<dbReference type="AlphaFoldDB" id="A0A1I1VPK4"/>
<dbReference type="Gene3D" id="1.10.760.10">
    <property type="entry name" value="Cytochrome c-like domain"/>
    <property type="match status" value="1"/>
</dbReference>
<proteinExistence type="predicted"/>
<keyword evidence="3 4" id="KW-0408">Iron</keyword>
<keyword evidence="2 4" id="KW-0479">Metal-binding</keyword>